<evidence type="ECO:0000313" key="4">
    <source>
        <dbReference type="EMBL" id="KKQ93629.1"/>
    </source>
</evidence>
<dbReference type="STRING" id="1618573.UT19_C0009G0038"/>
<keyword evidence="2" id="KW-0472">Membrane</keyword>
<dbReference type="AlphaFoldDB" id="A0A0G0P6A6"/>
<keyword evidence="2" id="KW-1133">Transmembrane helix</keyword>
<dbReference type="EMBL" id="LBVW01000009">
    <property type="protein sequence ID" value="KKQ93629.1"/>
    <property type="molecule type" value="Genomic_DNA"/>
</dbReference>
<dbReference type="Pfam" id="PF08486">
    <property type="entry name" value="SpoIID"/>
    <property type="match status" value="1"/>
</dbReference>
<keyword evidence="1" id="KW-0175">Coiled coil</keyword>
<name>A0A0G0P6A6_9BACT</name>
<evidence type="ECO:0000313" key="5">
    <source>
        <dbReference type="Proteomes" id="UP000034932"/>
    </source>
</evidence>
<dbReference type="Proteomes" id="UP000034932">
    <property type="component" value="Unassembled WGS sequence"/>
</dbReference>
<dbReference type="InterPro" id="IPR013693">
    <property type="entry name" value="SpoIID/LytB_N"/>
</dbReference>
<feature type="coiled-coil region" evidence="1">
    <location>
        <begin position="79"/>
        <end position="113"/>
    </location>
</feature>
<evidence type="ECO:0000256" key="1">
    <source>
        <dbReference type="SAM" id="Coils"/>
    </source>
</evidence>
<comment type="caution">
    <text evidence="4">The sequence shown here is derived from an EMBL/GenBank/DDBJ whole genome shotgun (WGS) entry which is preliminary data.</text>
</comment>
<protein>
    <submittedName>
        <fullName evidence="4">SpoIID/LytB domain protein</fullName>
    </submittedName>
</protein>
<feature type="transmembrane region" description="Helical" evidence="2">
    <location>
        <begin position="15"/>
        <end position="36"/>
    </location>
</feature>
<dbReference type="Gene3D" id="6.10.250.3150">
    <property type="match status" value="1"/>
</dbReference>
<keyword evidence="2" id="KW-0812">Transmembrane</keyword>
<feature type="domain" description="Sporulation stage II protein D amidase enhancer LytB N-terminal" evidence="3">
    <location>
        <begin position="331"/>
        <end position="405"/>
    </location>
</feature>
<organism evidence="4 5">
    <name type="scientific">Candidatus Woesebacteria bacterium GW2011_GWB1_39_10b</name>
    <dbReference type="NCBI Taxonomy" id="1618573"/>
    <lineage>
        <taxon>Bacteria</taxon>
        <taxon>Candidatus Woeseibacteriota</taxon>
    </lineage>
</organism>
<gene>
    <name evidence="4" type="ORF">UT19_C0009G0038</name>
</gene>
<evidence type="ECO:0000256" key="2">
    <source>
        <dbReference type="SAM" id="Phobius"/>
    </source>
</evidence>
<proteinExistence type="predicted"/>
<reference evidence="4 5" key="1">
    <citation type="journal article" date="2015" name="Nature">
        <title>rRNA introns, odd ribosomes, and small enigmatic genomes across a large radiation of phyla.</title>
        <authorList>
            <person name="Brown C.T."/>
            <person name="Hug L.A."/>
            <person name="Thomas B.C."/>
            <person name="Sharon I."/>
            <person name="Castelle C.J."/>
            <person name="Singh A."/>
            <person name="Wilkins M.J."/>
            <person name="Williams K.H."/>
            <person name="Banfield J.F."/>
        </authorList>
    </citation>
    <scope>NUCLEOTIDE SEQUENCE [LARGE SCALE GENOMIC DNA]</scope>
</reference>
<sequence length="582" mass="63934">MFSAKRKEHSTKLSIIKIIIFIVVLFSSLLTTYYLLLNSISAEPNCDSPGVGDVDFCLARIEQEINALKPAQEYNKKELSDLRTQITSLEKRIAGLSNQLEITQKDIEKREEDLAYAEEIFVEKTKNHYKFLRIYDPLLPFLSSEDASEAFREIAFRQKAAKEDIKTMEKYGEDLLVLKNDKETLEKNKVSLSTLRLQVSQRAQFLAGEVEKTEKYLATLSAKQEELIALKAGGFQTSVGDTPPTLEPCSGPPGSSNYCDPGFRPAFAAFSFGAPHRTGMSQYGAFGRAKSGQSAEVILSAYYQGAELNKAYPVPATIGVSGYGRVSFEDNYLLGIYEVPERWGNEGGFEALKAQAVAARSYALAVTNNGAGTICTTEACQVYKPQLKSGKWAEAVYATRGWVMTKGGAPATTYYASTSGGFTISQWGWSGIKDAKDGDWPGQAYEKIASSPWFYKAWYRTRAGSTCGRSNPWLKSEELADILNAWQILYKGGGDVSRISPVDTNCWNGNPYSLSELASIGGYNSVSSVSVTYSNSGSTQSLNFATNKGSVSMSGEEFKKAFNLRAPGYIGLKSSLFNIEKL</sequence>
<accession>A0A0G0P6A6</accession>
<evidence type="ECO:0000259" key="3">
    <source>
        <dbReference type="Pfam" id="PF08486"/>
    </source>
</evidence>